<gene>
    <name evidence="3" type="ORF">F4554_005013</name>
</gene>
<proteinExistence type="predicted"/>
<evidence type="ECO:0000259" key="2">
    <source>
        <dbReference type="Pfam" id="PF00561"/>
    </source>
</evidence>
<dbReference type="PANTHER" id="PTHR43329">
    <property type="entry name" value="EPOXIDE HYDROLASE"/>
    <property type="match status" value="1"/>
</dbReference>
<reference evidence="3 4" key="1">
    <citation type="submission" date="2020-07" db="EMBL/GenBank/DDBJ databases">
        <title>Sequencing the genomes of 1000 actinobacteria strains.</title>
        <authorList>
            <person name="Klenk H.-P."/>
        </authorList>
    </citation>
    <scope>NUCLEOTIDE SEQUENCE [LARGE SCALE GENOMIC DNA]</scope>
    <source>
        <strain evidence="3 4">DSM 18448</strain>
    </source>
</reference>
<comment type="caution">
    <text evidence="3">The sequence shown here is derived from an EMBL/GenBank/DDBJ whole genome shotgun (WGS) entry which is preliminary data.</text>
</comment>
<organism evidence="3 4">
    <name type="scientific">Actinopolymorpha rutila</name>
    <dbReference type="NCBI Taxonomy" id="446787"/>
    <lineage>
        <taxon>Bacteria</taxon>
        <taxon>Bacillati</taxon>
        <taxon>Actinomycetota</taxon>
        <taxon>Actinomycetes</taxon>
        <taxon>Propionibacteriales</taxon>
        <taxon>Actinopolymorphaceae</taxon>
        <taxon>Actinopolymorpha</taxon>
    </lineage>
</organism>
<dbReference type="SUPFAM" id="SSF53474">
    <property type="entry name" value="alpha/beta-Hydrolases"/>
    <property type="match status" value="1"/>
</dbReference>
<dbReference type="Proteomes" id="UP000579605">
    <property type="component" value="Unassembled WGS sequence"/>
</dbReference>
<dbReference type="Gene3D" id="3.40.50.1820">
    <property type="entry name" value="alpha/beta hydrolase"/>
    <property type="match status" value="1"/>
</dbReference>
<keyword evidence="1" id="KW-0378">Hydrolase</keyword>
<dbReference type="InterPro" id="IPR000639">
    <property type="entry name" value="Epox_hydrolase-like"/>
</dbReference>
<keyword evidence="4" id="KW-1185">Reference proteome</keyword>
<dbReference type="Pfam" id="PF00561">
    <property type="entry name" value="Abhydrolase_1"/>
    <property type="match status" value="1"/>
</dbReference>
<dbReference type="GO" id="GO:0016787">
    <property type="term" value="F:hydrolase activity"/>
    <property type="evidence" value="ECO:0007669"/>
    <property type="project" value="UniProtKB-KW"/>
</dbReference>
<dbReference type="InterPro" id="IPR000073">
    <property type="entry name" value="AB_hydrolase_1"/>
</dbReference>
<evidence type="ECO:0000256" key="1">
    <source>
        <dbReference type="ARBA" id="ARBA00022801"/>
    </source>
</evidence>
<dbReference type="RefSeq" id="WP_179789811.1">
    <property type="nucleotide sequence ID" value="NZ_BAAARR010000005.1"/>
</dbReference>
<protein>
    <submittedName>
        <fullName evidence="3">Pimeloyl-ACP methyl ester carboxylesterase</fullName>
    </submittedName>
</protein>
<sequence>MPLDLTPIDARGLTFDVAAGGPEDGPAVLLLHGFPQHAGEWDQVVPSLHAAGLRSYALNQRGYSPGARPAAVEDYRLAECVADALAVLDALDVDVAHVVGHDWGAMVAWHLAAGHPDRVRTLTAVSVPHPAAFAQALATDADQRERSSYIQLFRQPGKAEQMLLADDAAALRGVLADVGADRIDSYVEPMRDPAALTAALNWYRAMSLDDVAGPVTVPTTYVWSDGDVAVGRTAAELCAAHVTGDYRFVALNGVTHWIPDEGPTAVAEAVLARIAD</sequence>
<dbReference type="AlphaFoldDB" id="A0A852ZJR4"/>
<dbReference type="InterPro" id="IPR029058">
    <property type="entry name" value="AB_hydrolase_fold"/>
</dbReference>
<dbReference type="EMBL" id="JACBZH010000001">
    <property type="protein sequence ID" value="NYH92375.1"/>
    <property type="molecule type" value="Genomic_DNA"/>
</dbReference>
<evidence type="ECO:0000313" key="3">
    <source>
        <dbReference type="EMBL" id="NYH92375.1"/>
    </source>
</evidence>
<evidence type="ECO:0000313" key="4">
    <source>
        <dbReference type="Proteomes" id="UP000579605"/>
    </source>
</evidence>
<name>A0A852ZJR4_9ACTN</name>
<accession>A0A852ZJR4</accession>
<dbReference type="PRINTS" id="PR00412">
    <property type="entry name" value="EPOXHYDRLASE"/>
</dbReference>
<feature type="domain" description="AB hydrolase-1" evidence="2">
    <location>
        <begin position="26"/>
        <end position="263"/>
    </location>
</feature>